<sequence>MFKENILSKDNTIEDSNEIETYEFNKNSLCLIDEEESDDYEKENKNNPVNDNYISTSIHNFINLNKINQSCLRNNKSSLNNSKKVVRFTDLPPEIYEYENYGYTNGKLLHNYFNVKNGLFFREDKDGELEDFKNEDDKMENSEIIERNDDDNSENCSKLLPILSRNKIYEMEKEIMSEFGDSIDFANVCRTREIISIDGKYINKKHKSGLDSLPNNQKNNDIDYSDCGTEYNKLGTDLDTLNTTNKEFELEKDVEYYDKKDSYNKNYITLEELSIEISKIPITQTDDEAYIKRGNIDEDPSYMNLQSTTESLNFYEE</sequence>
<dbReference type="AlphaFoldDB" id="A0AAV9XW15"/>
<reference evidence="1 2" key="1">
    <citation type="submission" date="2023-10" db="EMBL/GenBank/DDBJ databases">
        <title>Comparative genomics analysis reveals potential genetic determinants of host preference in Cryptosporidium xiaoi.</title>
        <authorList>
            <person name="Xiao L."/>
            <person name="Li J."/>
        </authorList>
    </citation>
    <scope>NUCLEOTIDE SEQUENCE [LARGE SCALE GENOMIC DNA]</scope>
    <source>
        <strain evidence="1 2">52996</strain>
    </source>
</reference>
<protein>
    <submittedName>
        <fullName evidence="1">Uncharacterized protein</fullName>
    </submittedName>
</protein>
<gene>
    <name evidence="1" type="ORF">RS030_4594</name>
</gene>
<proteinExistence type="predicted"/>
<keyword evidence="2" id="KW-1185">Reference proteome</keyword>
<comment type="caution">
    <text evidence="1">The sequence shown here is derived from an EMBL/GenBank/DDBJ whole genome shotgun (WGS) entry which is preliminary data.</text>
</comment>
<organism evidence="1 2">
    <name type="scientific">Cryptosporidium xiaoi</name>
    <dbReference type="NCBI Taxonomy" id="659607"/>
    <lineage>
        <taxon>Eukaryota</taxon>
        <taxon>Sar</taxon>
        <taxon>Alveolata</taxon>
        <taxon>Apicomplexa</taxon>
        <taxon>Conoidasida</taxon>
        <taxon>Coccidia</taxon>
        <taxon>Eucoccidiorida</taxon>
        <taxon>Eimeriorina</taxon>
        <taxon>Cryptosporidiidae</taxon>
        <taxon>Cryptosporidium</taxon>
    </lineage>
</organism>
<name>A0AAV9XW15_9CRYT</name>
<evidence type="ECO:0000313" key="1">
    <source>
        <dbReference type="EMBL" id="KAK6588459.1"/>
    </source>
</evidence>
<evidence type="ECO:0000313" key="2">
    <source>
        <dbReference type="Proteomes" id="UP001311799"/>
    </source>
</evidence>
<dbReference type="Proteomes" id="UP001311799">
    <property type="component" value="Unassembled WGS sequence"/>
</dbReference>
<accession>A0AAV9XW15</accession>
<dbReference type="EMBL" id="JAWDEY010000032">
    <property type="protein sequence ID" value="KAK6588459.1"/>
    <property type="molecule type" value="Genomic_DNA"/>
</dbReference>